<keyword evidence="3" id="KW-0964">Secreted</keyword>
<evidence type="ECO:0000256" key="2">
    <source>
        <dbReference type="ARBA" id="ARBA00006297"/>
    </source>
</evidence>
<evidence type="ECO:0000256" key="7">
    <source>
        <dbReference type="ARBA" id="ARBA00023267"/>
    </source>
</evidence>
<feature type="chain" id="PRO_5042163248" evidence="9">
    <location>
        <begin position="22"/>
        <end position="160"/>
    </location>
</feature>
<keyword evidence="5 8" id="KW-1015">Disulfide bond</keyword>
<gene>
    <name evidence="10" type="ORF">P4O66_005920</name>
</gene>
<evidence type="ECO:0000256" key="3">
    <source>
        <dbReference type="ARBA" id="ARBA00022525"/>
    </source>
</evidence>
<keyword evidence="6" id="KW-0325">Glycoprotein</keyword>
<dbReference type="Pfam" id="PF01382">
    <property type="entry name" value="Avidin"/>
    <property type="match status" value="1"/>
</dbReference>
<feature type="non-terminal residue" evidence="10">
    <location>
        <position position="1"/>
    </location>
</feature>
<dbReference type="Proteomes" id="UP001239994">
    <property type="component" value="Unassembled WGS sequence"/>
</dbReference>
<keyword evidence="4 9" id="KW-0732">Signal</keyword>
<dbReference type="InterPro" id="IPR051764">
    <property type="entry name" value="Avidin/Streptavidin-rel"/>
</dbReference>
<dbReference type="InterPro" id="IPR036896">
    <property type="entry name" value="Avidin-like_sf"/>
</dbReference>
<comment type="subcellular location">
    <subcellularLocation>
        <location evidence="1">Secreted</location>
    </subcellularLocation>
</comment>
<evidence type="ECO:0000313" key="11">
    <source>
        <dbReference type="Proteomes" id="UP001239994"/>
    </source>
</evidence>
<dbReference type="PANTHER" id="PTHR34399:SF3">
    <property type="entry name" value="AVID PROTEIN-RELATED"/>
    <property type="match status" value="1"/>
</dbReference>
<reference evidence="10" key="1">
    <citation type="submission" date="2023-03" db="EMBL/GenBank/DDBJ databases">
        <title>Electrophorus voltai genome.</title>
        <authorList>
            <person name="Bian C."/>
        </authorList>
    </citation>
    <scope>NUCLEOTIDE SEQUENCE</scope>
    <source>
        <strain evidence="10">CB-2022</strain>
        <tissue evidence="10">Muscle</tissue>
    </source>
</reference>
<name>A0AAD8ZKR1_9TELE</name>
<dbReference type="PRINTS" id="PR00709">
    <property type="entry name" value="AVIDIN"/>
</dbReference>
<comment type="similarity">
    <text evidence="2">Belongs to the avidin/streptavidin family.</text>
</comment>
<dbReference type="GO" id="GO:0009374">
    <property type="term" value="F:biotin binding"/>
    <property type="evidence" value="ECO:0007669"/>
    <property type="project" value="InterPro"/>
</dbReference>
<dbReference type="AlphaFoldDB" id="A0AAD8ZKR1"/>
<dbReference type="PROSITE" id="PS51326">
    <property type="entry name" value="AVIDIN_2"/>
    <property type="match status" value="1"/>
</dbReference>
<evidence type="ECO:0000256" key="8">
    <source>
        <dbReference type="PIRSR" id="PIRSR605468-51"/>
    </source>
</evidence>
<feature type="disulfide bond" evidence="8">
    <location>
        <begin position="35"/>
        <end position="111"/>
    </location>
</feature>
<dbReference type="EMBL" id="JAROKS010000010">
    <property type="protein sequence ID" value="KAK1800725.1"/>
    <property type="molecule type" value="Genomic_DNA"/>
</dbReference>
<organism evidence="10 11">
    <name type="scientific">Electrophorus voltai</name>
    <dbReference type="NCBI Taxonomy" id="2609070"/>
    <lineage>
        <taxon>Eukaryota</taxon>
        <taxon>Metazoa</taxon>
        <taxon>Chordata</taxon>
        <taxon>Craniata</taxon>
        <taxon>Vertebrata</taxon>
        <taxon>Euteleostomi</taxon>
        <taxon>Actinopterygii</taxon>
        <taxon>Neopterygii</taxon>
        <taxon>Teleostei</taxon>
        <taxon>Ostariophysi</taxon>
        <taxon>Gymnotiformes</taxon>
        <taxon>Gymnotoidei</taxon>
        <taxon>Gymnotidae</taxon>
        <taxon>Electrophorus</taxon>
    </lineage>
</organism>
<comment type="caution">
    <text evidence="10">The sequence shown here is derived from an EMBL/GenBank/DDBJ whole genome shotgun (WGS) entry which is preliminary data.</text>
</comment>
<dbReference type="GO" id="GO:0005576">
    <property type="term" value="C:extracellular region"/>
    <property type="evidence" value="ECO:0007669"/>
    <property type="project" value="UniProtKB-SubCell"/>
</dbReference>
<keyword evidence="7" id="KW-0092">Biotin</keyword>
<evidence type="ECO:0000313" key="10">
    <source>
        <dbReference type="EMBL" id="KAK1800725.1"/>
    </source>
</evidence>
<evidence type="ECO:0000256" key="6">
    <source>
        <dbReference type="ARBA" id="ARBA00023180"/>
    </source>
</evidence>
<accession>A0AAD8ZKR1</accession>
<evidence type="ECO:0000256" key="4">
    <source>
        <dbReference type="ARBA" id="ARBA00022729"/>
    </source>
</evidence>
<protein>
    <submittedName>
        <fullName evidence="10">Uncharacterized protein</fullName>
    </submittedName>
</protein>
<evidence type="ECO:0000256" key="5">
    <source>
        <dbReference type="ARBA" id="ARBA00023157"/>
    </source>
</evidence>
<dbReference type="PANTHER" id="PTHR34399">
    <property type="entry name" value="AVIDIN-RELATED"/>
    <property type="match status" value="1"/>
</dbReference>
<dbReference type="SUPFAM" id="SSF50876">
    <property type="entry name" value="Avidin/streptavidin"/>
    <property type="match status" value="1"/>
</dbReference>
<dbReference type="InterPro" id="IPR005469">
    <property type="entry name" value="Avidin"/>
</dbReference>
<feature type="signal peptide" evidence="9">
    <location>
        <begin position="1"/>
        <end position="21"/>
    </location>
</feature>
<sequence>TMYSVVCASVLVLVAFLIVAAQQLLPNRNTEASFCNVTGQWHSELGSLLWLTTVGPEVRGVYQTAVESALGAAGHNHQAKIVGVVGEGRQPTIAFSVLWIKGSCSAWVGQCFVLPGGSQVLKTLWMLRSVAETSLDNWDSTRLGEDQFIFVGDVENASGH</sequence>
<evidence type="ECO:0000256" key="1">
    <source>
        <dbReference type="ARBA" id="ARBA00004613"/>
    </source>
</evidence>
<proteinExistence type="inferred from homology"/>
<evidence type="ECO:0000256" key="9">
    <source>
        <dbReference type="SAM" id="SignalP"/>
    </source>
</evidence>
<dbReference type="Gene3D" id="2.40.128.30">
    <property type="entry name" value="Avidin-like"/>
    <property type="match status" value="1"/>
</dbReference>
<dbReference type="InterPro" id="IPR005468">
    <property type="entry name" value="Avidin/str"/>
</dbReference>
<keyword evidence="11" id="KW-1185">Reference proteome</keyword>